<reference evidence="2 3" key="1">
    <citation type="journal article" date="2017" name="Genome Biol.">
        <title>New reference genome sequences of hot pepper reveal the massive evolution of plant disease-resistance genes by retroduplication.</title>
        <authorList>
            <person name="Kim S."/>
            <person name="Park J."/>
            <person name="Yeom S.I."/>
            <person name="Kim Y.M."/>
            <person name="Seo E."/>
            <person name="Kim K.T."/>
            <person name="Kim M.S."/>
            <person name="Lee J.M."/>
            <person name="Cheong K."/>
            <person name="Shin H.S."/>
            <person name="Kim S.B."/>
            <person name="Han K."/>
            <person name="Lee J."/>
            <person name="Park M."/>
            <person name="Lee H.A."/>
            <person name="Lee H.Y."/>
            <person name="Lee Y."/>
            <person name="Oh S."/>
            <person name="Lee J.H."/>
            <person name="Choi E."/>
            <person name="Choi E."/>
            <person name="Lee S.E."/>
            <person name="Jeon J."/>
            <person name="Kim H."/>
            <person name="Choi G."/>
            <person name="Song H."/>
            <person name="Lee J."/>
            <person name="Lee S.C."/>
            <person name="Kwon J.K."/>
            <person name="Lee H.Y."/>
            <person name="Koo N."/>
            <person name="Hong Y."/>
            <person name="Kim R.W."/>
            <person name="Kang W.H."/>
            <person name="Huh J.H."/>
            <person name="Kang B.C."/>
            <person name="Yang T.J."/>
            <person name="Lee Y.H."/>
            <person name="Bennetzen J.L."/>
            <person name="Choi D."/>
        </authorList>
    </citation>
    <scope>NUCLEOTIDE SEQUENCE [LARGE SCALE GENOMIC DNA]</scope>
    <source>
        <strain evidence="3">cv. PBC81</strain>
    </source>
</reference>
<gene>
    <name evidence="2" type="ORF">CQW23_18196</name>
</gene>
<comment type="caution">
    <text evidence="2">The sequence shown here is derived from an EMBL/GenBank/DDBJ whole genome shotgun (WGS) entry which is preliminary data.</text>
</comment>
<reference evidence="3" key="2">
    <citation type="journal article" date="2017" name="J. Anim. Genet.">
        <title>Multiple reference genome sequences of hot pepper reveal the massive evolution of plant disease resistance genes by retroduplication.</title>
        <authorList>
            <person name="Kim S."/>
            <person name="Park J."/>
            <person name="Yeom S.-I."/>
            <person name="Kim Y.-M."/>
            <person name="Seo E."/>
            <person name="Kim K.-T."/>
            <person name="Kim M.-S."/>
            <person name="Lee J.M."/>
            <person name="Cheong K."/>
            <person name="Shin H.-S."/>
            <person name="Kim S.-B."/>
            <person name="Han K."/>
            <person name="Lee J."/>
            <person name="Park M."/>
            <person name="Lee H.-A."/>
            <person name="Lee H.-Y."/>
            <person name="Lee Y."/>
            <person name="Oh S."/>
            <person name="Lee J.H."/>
            <person name="Choi E."/>
            <person name="Choi E."/>
            <person name="Lee S.E."/>
            <person name="Jeon J."/>
            <person name="Kim H."/>
            <person name="Choi G."/>
            <person name="Song H."/>
            <person name="Lee J."/>
            <person name="Lee S.-C."/>
            <person name="Kwon J.-K."/>
            <person name="Lee H.-Y."/>
            <person name="Koo N."/>
            <person name="Hong Y."/>
            <person name="Kim R.W."/>
            <person name="Kang W.-H."/>
            <person name="Huh J.H."/>
            <person name="Kang B.-C."/>
            <person name="Yang T.-J."/>
            <person name="Lee Y.-H."/>
            <person name="Bennetzen J.L."/>
            <person name="Choi D."/>
        </authorList>
    </citation>
    <scope>NUCLEOTIDE SEQUENCE [LARGE SCALE GENOMIC DNA]</scope>
    <source>
        <strain evidence="3">cv. PBC81</strain>
    </source>
</reference>
<dbReference type="EMBL" id="MLFT02000007">
    <property type="protein sequence ID" value="PHT44171.1"/>
    <property type="molecule type" value="Genomic_DNA"/>
</dbReference>
<dbReference type="Proteomes" id="UP000224567">
    <property type="component" value="Unassembled WGS sequence"/>
</dbReference>
<sequence>MNRDSGPFFSFGFSQLETIKEYEDIVNFVSDSFDYETVDFNENRSKHRNDPHTMKKLRQKQAKKYKKKEIHGSKKRGSDNSTSKAPAKRRKVVEVISRDELPKVFACSNLLNKLNEFYVILYYLNKKYNNKNFSTNRYTITDCSCKVYIEKTYVNYYNVDVGKELATQDAFARTDEVAQMEMSLINTIKGLSITASQPWNLVNEVFILIN</sequence>
<proteinExistence type="predicted"/>
<evidence type="ECO:0000313" key="3">
    <source>
        <dbReference type="Proteomes" id="UP000224567"/>
    </source>
</evidence>
<evidence type="ECO:0000313" key="2">
    <source>
        <dbReference type="EMBL" id="PHT44171.1"/>
    </source>
</evidence>
<keyword evidence="3" id="KW-1185">Reference proteome</keyword>
<dbReference type="STRING" id="33114.A0A2G2WG10"/>
<protein>
    <submittedName>
        <fullName evidence="2">Uncharacterized protein</fullName>
    </submittedName>
</protein>
<dbReference type="AlphaFoldDB" id="A0A2G2WG10"/>
<evidence type="ECO:0000256" key="1">
    <source>
        <dbReference type="SAM" id="MobiDB-lite"/>
    </source>
</evidence>
<feature type="compositionally biased region" description="Basic residues" evidence="1">
    <location>
        <begin position="54"/>
        <end position="69"/>
    </location>
</feature>
<feature type="compositionally biased region" description="Basic and acidic residues" evidence="1">
    <location>
        <begin position="43"/>
        <end position="53"/>
    </location>
</feature>
<feature type="region of interest" description="Disordered" evidence="1">
    <location>
        <begin position="43"/>
        <end position="89"/>
    </location>
</feature>
<organism evidence="2 3">
    <name type="scientific">Capsicum baccatum</name>
    <name type="common">Peruvian pepper</name>
    <dbReference type="NCBI Taxonomy" id="33114"/>
    <lineage>
        <taxon>Eukaryota</taxon>
        <taxon>Viridiplantae</taxon>
        <taxon>Streptophyta</taxon>
        <taxon>Embryophyta</taxon>
        <taxon>Tracheophyta</taxon>
        <taxon>Spermatophyta</taxon>
        <taxon>Magnoliopsida</taxon>
        <taxon>eudicotyledons</taxon>
        <taxon>Gunneridae</taxon>
        <taxon>Pentapetalae</taxon>
        <taxon>asterids</taxon>
        <taxon>lamiids</taxon>
        <taxon>Solanales</taxon>
        <taxon>Solanaceae</taxon>
        <taxon>Solanoideae</taxon>
        <taxon>Capsiceae</taxon>
        <taxon>Capsicum</taxon>
    </lineage>
</organism>
<name>A0A2G2WG10_CAPBA</name>
<accession>A0A2G2WG10</accession>